<reference evidence="1 2" key="1">
    <citation type="submission" date="2019-09" db="EMBL/GenBank/DDBJ databases">
        <title>Pimelobacter sp. isolated from Paulinella.</title>
        <authorList>
            <person name="Jeong S.E."/>
        </authorList>
    </citation>
    <scope>NUCLEOTIDE SEQUENCE [LARGE SCALE GENOMIC DNA]</scope>
    <source>
        <strain evidence="1 2">Pch-N</strain>
    </source>
</reference>
<proteinExistence type="predicted"/>
<comment type="caution">
    <text evidence="1">The sequence shown here is derived from an EMBL/GenBank/DDBJ whole genome shotgun (WGS) entry which is preliminary data.</text>
</comment>
<dbReference type="PANTHER" id="PTHR34070">
    <property type="entry name" value="ARMADILLO-TYPE FOLD"/>
    <property type="match status" value="1"/>
</dbReference>
<name>A0A7J5DW12_NOCSI</name>
<dbReference type="SUPFAM" id="SSF48371">
    <property type="entry name" value="ARM repeat"/>
    <property type="match status" value="1"/>
</dbReference>
<sequence length="223" mass="25271">MTDTSLVAAVRTSLRAAADARLAPGQQAYMKSALPFFGVRNPEVRRLTRALVRERGISEPGVLVAAARELWDEATHREERYAAETLLALRPLRGDLSLVPFHEHIARTGAWWDHVDAAAGRVADLHDAHPAETAQTVLRWSTDDFLWVRRLAILSQLGRRDRVDRDLLANVLEPNLSDRDFFIRKAVGWSLREVARVHPDWVRAYADSHDLSPLSRREALKHL</sequence>
<dbReference type="InterPro" id="IPR016024">
    <property type="entry name" value="ARM-type_fold"/>
</dbReference>
<dbReference type="PANTHER" id="PTHR34070:SF1">
    <property type="entry name" value="DNA ALKYLATION REPAIR PROTEIN"/>
    <property type="match status" value="1"/>
</dbReference>
<protein>
    <submittedName>
        <fullName evidence="1">DNA alkylation repair protein</fullName>
    </submittedName>
</protein>
<evidence type="ECO:0000313" key="2">
    <source>
        <dbReference type="Proteomes" id="UP000449906"/>
    </source>
</evidence>
<dbReference type="Pfam" id="PF08713">
    <property type="entry name" value="DNA_alkylation"/>
    <property type="match status" value="1"/>
</dbReference>
<gene>
    <name evidence="1" type="ORF">F9L07_21125</name>
</gene>
<evidence type="ECO:0000313" key="1">
    <source>
        <dbReference type="EMBL" id="KAB2809518.1"/>
    </source>
</evidence>
<accession>A0A7J5DW12</accession>
<dbReference type="Gene3D" id="1.25.10.90">
    <property type="match status" value="1"/>
</dbReference>
<dbReference type="InterPro" id="IPR014825">
    <property type="entry name" value="DNA_alkylation"/>
</dbReference>
<dbReference type="Proteomes" id="UP000449906">
    <property type="component" value="Unassembled WGS sequence"/>
</dbReference>
<dbReference type="EMBL" id="WBVM01000002">
    <property type="protein sequence ID" value="KAB2809518.1"/>
    <property type="molecule type" value="Genomic_DNA"/>
</dbReference>
<dbReference type="AlphaFoldDB" id="A0A7J5DW12"/>
<organism evidence="1 2">
    <name type="scientific">Nocardioides simplex</name>
    <name type="common">Arthrobacter simplex</name>
    <dbReference type="NCBI Taxonomy" id="2045"/>
    <lineage>
        <taxon>Bacteria</taxon>
        <taxon>Bacillati</taxon>
        <taxon>Actinomycetota</taxon>
        <taxon>Actinomycetes</taxon>
        <taxon>Propionibacteriales</taxon>
        <taxon>Nocardioidaceae</taxon>
        <taxon>Pimelobacter</taxon>
    </lineage>
</organism>